<evidence type="ECO:0000259" key="13">
    <source>
        <dbReference type="SMART" id="SM00382"/>
    </source>
</evidence>
<dbReference type="FunFam" id="1.10.8.60:FF:000013">
    <property type="entry name" value="DNA polymerase III subunit gamma/tau"/>
    <property type="match status" value="1"/>
</dbReference>
<dbReference type="CDD" id="cd18137">
    <property type="entry name" value="HLD_clamp_pol_III_gamma_tau"/>
    <property type="match status" value="1"/>
</dbReference>
<dbReference type="EC" id="2.7.7.7" evidence="2"/>
<keyword evidence="7" id="KW-0547">Nucleotide-binding</keyword>
<sequence>MYLALYRKWRPKNFFEIVGQETIVKILKNAVATSQVAHAYLFSGPRGTGKTTTAKVLAKAVNCEHPINGEPCNECPSCTGINNQSLLNVFEIDAASNRGIDEIRELRESIKLVPAQGKYKVYIIDEVHMLTNEAFNALLKTLEEPPEHVIFILATTEFNKVPVTIVSRCQRFDFKRISTNTIWEHLKNIAEKEKIQYEPEALHLIAQASEGGLRDALSLMDQVLVFNPQVTVEDTLKVLGFVGWQKILQLISALRENDTAKIINEVAEVVDRGLDVKLFIQQLLQYVRYLNLIKAGLNIEELMPDVIEELKGEADKWDGDKLFFLWEEIARLEREIRQASFPRIWAEVGLLKAARNAGMDFVTPTPAKEVQTPRVTTISKPQPEGKKAKEEKSIATNVVNLSQTPEWQEVLLKTREISPPLAINLSKGTPFKTSDGLKIVFLDEEPLNWILHYKKGSQVKAIIKEVFKGSLGEELKITFNVKSLTSAGKADEPKALRKAKELFGEDKVVIINKEEE</sequence>
<dbReference type="Pfam" id="PF12169">
    <property type="entry name" value="DNA_pol3_gamma3"/>
    <property type="match status" value="1"/>
</dbReference>
<feature type="domain" description="AAA+ ATPase" evidence="13">
    <location>
        <begin position="36"/>
        <end position="178"/>
    </location>
</feature>
<evidence type="ECO:0000256" key="1">
    <source>
        <dbReference type="ARBA" id="ARBA00006360"/>
    </source>
</evidence>
<dbReference type="InterPro" id="IPR027417">
    <property type="entry name" value="P-loop_NTPase"/>
</dbReference>
<proteinExistence type="inferred from homology"/>
<evidence type="ECO:0000256" key="8">
    <source>
        <dbReference type="ARBA" id="ARBA00022833"/>
    </source>
</evidence>
<dbReference type="SUPFAM" id="SSF48019">
    <property type="entry name" value="post-AAA+ oligomerization domain-like"/>
    <property type="match status" value="1"/>
</dbReference>
<name>A0A1L8CTE9_9THEO</name>
<dbReference type="STRING" id="870242.cpu_06340"/>
<dbReference type="InterPro" id="IPR022754">
    <property type="entry name" value="DNA_pol_III_gamma-3"/>
</dbReference>
<dbReference type="OrthoDB" id="9810148at2"/>
<dbReference type="GO" id="GO:0006261">
    <property type="term" value="P:DNA-templated DNA replication"/>
    <property type="evidence" value="ECO:0007669"/>
    <property type="project" value="TreeGrafter"/>
</dbReference>
<evidence type="ECO:0000313" key="14">
    <source>
        <dbReference type="EMBL" id="GAV22124.1"/>
    </source>
</evidence>
<dbReference type="GO" id="GO:0005524">
    <property type="term" value="F:ATP binding"/>
    <property type="evidence" value="ECO:0007669"/>
    <property type="project" value="UniProtKB-KW"/>
</dbReference>
<protein>
    <recommendedName>
        <fullName evidence="2">DNA-directed DNA polymerase</fullName>
        <ecNumber evidence="2">2.7.7.7</ecNumber>
    </recommendedName>
</protein>
<keyword evidence="8" id="KW-0862">Zinc</keyword>
<keyword evidence="5" id="KW-0235">DNA replication</keyword>
<dbReference type="GO" id="GO:0009360">
    <property type="term" value="C:DNA polymerase III complex"/>
    <property type="evidence" value="ECO:0007669"/>
    <property type="project" value="InterPro"/>
</dbReference>
<comment type="catalytic activity">
    <reaction evidence="11">
        <text>DNA(n) + a 2'-deoxyribonucleoside 5'-triphosphate = DNA(n+1) + diphosphate</text>
        <dbReference type="Rhea" id="RHEA:22508"/>
        <dbReference type="Rhea" id="RHEA-COMP:17339"/>
        <dbReference type="Rhea" id="RHEA-COMP:17340"/>
        <dbReference type="ChEBI" id="CHEBI:33019"/>
        <dbReference type="ChEBI" id="CHEBI:61560"/>
        <dbReference type="ChEBI" id="CHEBI:173112"/>
        <dbReference type="EC" id="2.7.7.7"/>
    </reaction>
</comment>
<evidence type="ECO:0000256" key="12">
    <source>
        <dbReference type="SAM" id="MobiDB-lite"/>
    </source>
</evidence>
<organism evidence="14 15">
    <name type="scientific">Carboxydothermus pertinax</name>
    <dbReference type="NCBI Taxonomy" id="870242"/>
    <lineage>
        <taxon>Bacteria</taxon>
        <taxon>Bacillati</taxon>
        <taxon>Bacillota</taxon>
        <taxon>Clostridia</taxon>
        <taxon>Thermoanaerobacterales</taxon>
        <taxon>Thermoanaerobacteraceae</taxon>
        <taxon>Carboxydothermus</taxon>
    </lineage>
</organism>
<dbReference type="GO" id="GO:0046872">
    <property type="term" value="F:metal ion binding"/>
    <property type="evidence" value="ECO:0007669"/>
    <property type="project" value="UniProtKB-KW"/>
</dbReference>
<evidence type="ECO:0000256" key="9">
    <source>
        <dbReference type="ARBA" id="ARBA00022840"/>
    </source>
</evidence>
<evidence type="ECO:0000256" key="4">
    <source>
        <dbReference type="ARBA" id="ARBA00022695"/>
    </source>
</evidence>
<dbReference type="Gene3D" id="1.20.272.10">
    <property type="match status" value="1"/>
</dbReference>
<keyword evidence="9" id="KW-0067">ATP-binding</keyword>
<comment type="caution">
    <text evidence="14">The sequence shown here is derived from an EMBL/GenBank/DDBJ whole genome shotgun (WGS) entry which is preliminary data.</text>
</comment>
<dbReference type="InterPro" id="IPR012763">
    <property type="entry name" value="DNA_pol_III_sug/sutau_N"/>
</dbReference>
<evidence type="ECO:0000256" key="6">
    <source>
        <dbReference type="ARBA" id="ARBA00022723"/>
    </source>
</evidence>
<keyword evidence="3" id="KW-0808">Transferase</keyword>
<accession>A0A1L8CTE9</accession>
<dbReference type="NCBIfam" id="NF004046">
    <property type="entry name" value="PRK05563.1"/>
    <property type="match status" value="1"/>
</dbReference>
<keyword evidence="6" id="KW-0479">Metal-binding</keyword>
<dbReference type="InterPro" id="IPR045085">
    <property type="entry name" value="HLD_clamp_pol_III_gamma_tau"/>
</dbReference>
<dbReference type="PRINTS" id="PR00300">
    <property type="entry name" value="CLPPROTEASEA"/>
</dbReference>
<dbReference type="RefSeq" id="WP_077177148.1">
    <property type="nucleotide sequence ID" value="NZ_BDJK01000009.1"/>
</dbReference>
<keyword evidence="15" id="KW-1185">Reference proteome</keyword>
<dbReference type="EMBL" id="BDJK01000009">
    <property type="protein sequence ID" value="GAV22124.1"/>
    <property type="molecule type" value="Genomic_DNA"/>
</dbReference>
<dbReference type="GO" id="GO:0003887">
    <property type="term" value="F:DNA-directed DNA polymerase activity"/>
    <property type="evidence" value="ECO:0007669"/>
    <property type="project" value="UniProtKB-KW"/>
</dbReference>
<reference evidence="15" key="1">
    <citation type="submission" date="2016-12" db="EMBL/GenBank/DDBJ databases">
        <title>Draft Genome Sequences od Carboxydothermus pertinax and islandicus, Hydrogenogenic Carboxydotrophic Bacteria.</title>
        <authorList>
            <person name="Fukuyama Y."/>
            <person name="Ohmae K."/>
            <person name="Yoneda Y."/>
            <person name="Yoshida T."/>
            <person name="Sako Y."/>
        </authorList>
    </citation>
    <scope>NUCLEOTIDE SEQUENCE [LARGE SCALE GENOMIC DNA]</scope>
    <source>
        <strain evidence="15">Ug1</strain>
    </source>
</reference>
<dbReference type="InterPro" id="IPR003593">
    <property type="entry name" value="AAA+_ATPase"/>
</dbReference>
<dbReference type="InterPro" id="IPR050238">
    <property type="entry name" value="DNA_Rep/Repair_Clamp_Loader"/>
</dbReference>
<dbReference type="PANTHER" id="PTHR11669">
    <property type="entry name" value="REPLICATION FACTOR C / DNA POLYMERASE III GAMMA-TAU SUBUNIT"/>
    <property type="match status" value="1"/>
</dbReference>
<dbReference type="Gene3D" id="3.40.50.300">
    <property type="entry name" value="P-loop containing nucleotide triphosphate hydrolases"/>
    <property type="match status" value="1"/>
</dbReference>
<evidence type="ECO:0000256" key="11">
    <source>
        <dbReference type="ARBA" id="ARBA00049244"/>
    </source>
</evidence>
<dbReference type="NCBIfam" id="TIGR02397">
    <property type="entry name" value="dnaX_nterm"/>
    <property type="match status" value="1"/>
</dbReference>
<dbReference type="SMART" id="SM00382">
    <property type="entry name" value="AAA"/>
    <property type="match status" value="1"/>
</dbReference>
<evidence type="ECO:0000256" key="3">
    <source>
        <dbReference type="ARBA" id="ARBA00022679"/>
    </source>
</evidence>
<dbReference type="FunFam" id="3.40.50.300:FF:000014">
    <property type="entry name" value="DNA polymerase III subunit gamma/tau"/>
    <property type="match status" value="1"/>
</dbReference>
<evidence type="ECO:0000256" key="10">
    <source>
        <dbReference type="ARBA" id="ARBA00022932"/>
    </source>
</evidence>
<dbReference type="Pfam" id="PF13177">
    <property type="entry name" value="DNA_pol3_delta2"/>
    <property type="match status" value="1"/>
</dbReference>
<evidence type="ECO:0000256" key="2">
    <source>
        <dbReference type="ARBA" id="ARBA00012417"/>
    </source>
</evidence>
<dbReference type="PANTHER" id="PTHR11669:SF0">
    <property type="entry name" value="PROTEIN STICHEL-LIKE 2"/>
    <property type="match status" value="1"/>
</dbReference>
<evidence type="ECO:0000313" key="15">
    <source>
        <dbReference type="Proteomes" id="UP000187485"/>
    </source>
</evidence>
<keyword evidence="10" id="KW-0239">DNA-directed DNA polymerase</keyword>
<dbReference type="Pfam" id="PF22608">
    <property type="entry name" value="DNAX_ATPase_lid"/>
    <property type="match status" value="1"/>
</dbReference>
<dbReference type="CDD" id="cd00009">
    <property type="entry name" value="AAA"/>
    <property type="match status" value="1"/>
</dbReference>
<evidence type="ECO:0000256" key="7">
    <source>
        <dbReference type="ARBA" id="ARBA00022741"/>
    </source>
</evidence>
<dbReference type="Proteomes" id="UP000187485">
    <property type="component" value="Unassembled WGS sequence"/>
</dbReference>
<dbReference type="AlphaFoldDB" id="A0A1L8CTE9"/>
<keyword evidence="4" id="KW-0548">Nucleotidyltransferase</keyword>
<dbReference type="GO" id="GO:0003677">
    <property type="term" value="F:DNA binding"/>
    <property type="evidence" value="ECO:0007669"/>
    <property type="project" value="InterPro"/>
</dbReference>
<feature type="region of interest" description="Disordered" evidence="12">
    <location>
        <begin position="370"/>
        <end position="391"/>
    </location>
</feature>
<gene>
    <name evidence="14" type="ORF">cpu_06340</name>
</gene>
<dbReference type="InterPro" id="IPR008921">
    <property type="entry name" value="DNA_pol3_clamp-load_cplx_C"/>
</dbReference>
<dbReference type="InterPro" id="IPR001270">
    <property type="entry name" value="ClpA/B"/>
</dbReference>
<comment type="similarity">
    <text evidence="1">Belongs to the DnaX/STICHEL family.</text>
</comment>
<dbReference type="Gene3D" id="1.10.8.60">
    <property type="match status" value="1"/>
</dbReference>
<dbReference type="SUPFAM" id="SSF52540">
    <property type="entry name" value="P-loop containing nucleoside triphosphate hydrolases"/>
    <property type="match status" value="1"/>
</dbReference>
<evidence type="ECO:0000256" key="5">
    <source>
        <dbReference type="ARBA" id="ARBA00022705"/>
    </source>
</evidence>